<evidence type="ECO:0000256" key="6">
    <source>
        <dbReference type="ARBA" id="ARBA00023136"/>
    </source>
</evidence>
<evidence type="ECO:0000313" key="10">
    <source>
        <dbReference type="Proteomes" id="UP000550309"/>
    </source>
</evidence>
<protein>
    <submittedName>
        <fullName evidence="9">TAP2 protein</fullName>
    </submittedName>
</protein>
<sequence>GAVDGSSCWRQHVSGRGCACSSSPTWCTRTWISSRECLQVGGHGPDLSHPILPHPSITPSPSFPFLLSHPFPSYPISPVLFYHPNPTILSQSPVLILIPILVSHLHCCIPINPFQPLPFPTCPFPSYPTYYPILPSHSISQPSSYHLMPPPPFPPSYPNCPILPCHSHPVSTPHDPNLLSCPTAELSAQFSTEVPLVCMAVPRGANLLLRSLGMVLVVGMAMVRLAPGLALLALLELPLGITARRIHSARRQALQRSMLEASAQTASGVQESVATIETIQIFSAEEEEEERHSQNLDKELRLKEWMDLELAGFTLIQRVLQLAIRVLVLFRSHQHLRDGSITPGILVTFLLYQDMVGRHVQVLLSGFNEFTTNVAAGQKIWEYLDQEPTRDIRGTLEPSKLQGDITFQRVSFTYPRNPERPVLKDVSFEVRSGEVTALAGPNGSGKSTAVALLERLHDPGSGKVLLDGIPLPEYEHQYLHRQVVLVEQDPVLFSGTIRENVVLGLECCEESELWEAATAAGAMEFIQGLEHGWDTEVGELGGWLAAGERCRLALARALLRRPTVLILDEVLDDGDEGAVSGRWVRTGFARTVLVVSHRPRVLEAADRLVVLEHGAVAEAGTPAELRERHGAYSRLLQG</sequence>
<evidence type="ECO:0000313" key="9">
    <source>
        <dbReference type="EMBL" id="NWU87641.1"/>
    </source>
</evidence>
<dbReference type="PANTHER" id="PTHR43394:SF14">
    <property type="entry name" value="TRANSPORTER 2, ATP BINDING CASSETTE SUBFAMILY B"/>
    <property type="match status" value="1"/>
</dbReference>
<dbReference type="SUPFAM" id="SSF52540">
    <property type="entry name" value="P-loop containing nucleoside triphosphate hydrolases"/>
    <property type="match status" value="1"/>
</dbReference>
<evidence type="ECO:0000259" key="8">
    <source>
        <dbReference type="PROSITE" id="PS50929"/>
    </source>
</evidence>
<dbReference type="Pfam" id="PF00664">
    <property type="entry name" value="ABC_membrane"/>
    <property type="match status" value="1"/>
</dbReference>
<dbReference type="GO" id="GO:0016887">
    <property type="term" value="F:ATP hydrolysis activity"/>
    <property type="evidence" value="ECO:0007669"/>
    <property type="project" value="InterPro"/>
</dbReference>
<evidence type="ECO:0000256" key="5">
    <source>
        <dbReference type="ARBA" id="ARBA00022989"/>
    </source>
</evidence>
<keyword evidence="6" id="KW-0472">Membrane</keyword>
<dbReference type="SUPFAM" id="SSF90123">
    <property type="entry name" value="ABC transporter transmembrane region"/>
    <property type="match status" value="1"/>
</dbReference>
<gene>
    <name evidence="9" type="primary">Tap2</name>
    <name evidence="9" type="ORF">ONYCOR_R09136</name>
</gene>
<dbReference type="Gene3D" id="3.40.50.300">
    <property type="entry name" value="P-loop containing nucleotide triphosphate hydrolases"/>
    <property type="match status" value="1"/>
</dbReference>
<dbReference type="GO" id="GO:0005524">
    <property type="term" value="F:ATP binding"/>
    <property type="evidence" value="ECO:0007669"/>
    <property type="project" value="UniProtKB-KW"/>
</dbReference>
<dbReference type="InterPro" id="IPR003593">
    <property type="entry name" value="AAA+_ATPase"/>
</dbReference>
<feature type="non-terminal residue" evidence="9">
    <location>
        <position position="1"/>
    </location>
</feature>
<evidence type="ECO:0000256" key="4">
    <source>
        <dbReference type="ARBA" id="ARBA00022840"/>
    </source>
</evidence>
<dbReference type="InterPro" id="IPR039421">
    <property type="entry name" value="Type_1_exporter"/>
</dbReference>
<dbReference type="Proteomes" id="UP000550309">
    <property type="component" value="Unassembled WGS sequence"/>
</dbReference>
<evidence type="ECO:0000256" key="3">
    <source>
        <dbReference type="ARBA" id="ARBA00022741"/>
    </source>
</evidence>
<comment type="subcellular location">
    <subcellularLocation>
        <location evidence="1">Membrane</location>
        <topology evidence="1">Multi-pass membrane protein</topology>
    </subcellularLocation>
</comment>
<dbReference type="InterPro" id="IPR027417">
    <property type="entry name" value="P-loop_NTPase"/>
</dbReference>
<dbReference type="PANTHER" id="PTHR43394">
    <property type="entry name" value="ATP-DEPENDENT PERMEASE MDL1, MITOCHONDRIAL"/>
    <property type="match status" value="1"/>
</dbReference>
<accession>A0A7K6ACS3</accession>
<keyword evidence="10" id="KW-1185">Reference proteome</keyword>
<reference evidence="9 10" key="1">
    <citation type="submission" date="2019-09" db="EMBL/GenBank/DDBJ databases">
        <title>Bird 10,000 Genomes (B10K) Project - Family phase.</title>
        <authorList>
            <person name="Zhang G."/>
        </authorList>
    </citation>
    <scope>NUCLEOTIDE SEQUENCE [LARGE SCALE GENOMIC DNA]</scope>
    <source>
        <strain evidence="9">B10K-DU-028-75</strain>
        <tissue evidence="9">Mixed tissue sample</tissue>
    </source>
</reference>
<dbReference type="EMBL" id="VZRK01000771">
    <property type="protein sequence ID" value="NWU87641.1"/>
    <property type="molecule type" value="Genomic_DNA"/>
</dbReference>
<dbReference type="SMART" id="SM00382">
    <property type="entry name" value="AAA"/>
    <property type="match status" value="1"/>
</dbReference>
<dbReference type="OrthoDB" id="6500128at2759"/>
<keyword evidence="4" id="KW-0067">ATP-binding</keyword>
<organism evidence="9 10">
    <name type="scientific">Onychorhynchus coronatus</name>
    <name type="common">Royal flycatcher</name>
    <dbReference type="NCBI Taxonomy" id="360224"/>
    <lineage>
        <taxon>Eukaryota</taxon>
        <taxon>Metazoa</taxon>
        <taxon>Chordata</taxon>
        <taxon>Craniata</taxon>
        <taxon>Vertebrata</taxon>
        <taxon>Euteleostomi</taxon>
        <taxon>Archelosauria</taxon>
        <taxon>Archosauria</taxon>
        <taxon>Dinosauria</taxon>
        <taxon>Saurischia</taxon>
        <taxon>Theropoda</taxon>
        <taxon>Coelurosauria</taxon>
        <taxon>Aves</taxon>
        <taxon>Neognathae</taxon>
        <taxon>Neoaves</taxon>
        <taxon>Telluraves</taxon>
        <taxon>Australaves</taxon>
        <taxon>Passeriformes</taxon>
        <taxon>Tyrannidae</taxon>
        <taxon>Onychorhynchus</taxon>
    </lineage>
</organism>
<dbReference type="Gene3D" id="1.20.1560.10">
    <property type="entry name" value="ABC transporter type 1, transmembrane domain"/>
    <property type="match status" value="1"/>
</dbReference>
<dbReference type="AlphaFoldDB" id="A0A7K6ACS3"/>
<feature type="domain" description="ABC transmembrane type-1" evidence="8">
    <location>
        <begin position="182"/>
        <end position="372"/>
    </location>
</feature>
<feature type="domain" description="ABC transporter" evidence="7">
    <location>
        <begin position="405"/>
        <end position="638"/>
    </location>
</feature>
<dbReference type="PROSITE" id="PS50893">
    <property type="entry name" value="ABC_TRANSPORTER_2"/>
    <property type="match status" value="1"/>
</dbReference>
<dbReference type="InterPro" id="IPR011527">
    <property type="entry name" value="ABC1_TM_dom"/>
</dbReference>
<keyword evidence="3" id="KW-0547">Nucleotide-binding</keyword>
<dbReference type="InterPro" id="IPR003439">
    <property type="entry name" value="ABC_transporter-like_ATP-bd"/>
</dbReference>
<keyword evidence="5" id="KW-1133">Transmembrane helix</keyword>
<name>A0A7K6ACS3_ONYCO</name>
<evidence type="ECO:0000259" key="7">
    <source>
        <dbReference type="PROSITE" id="PS50893"/>
    </source>
</evidence>
<dbReference type="Pfam" id="PF00005">
    <property type="entry name" value="ABC_tran"/>
    <property type="match status" value="1"/>
</dbReference>
<dbReference type="InterPro" id="IPR036640">
    <property type="entry name" value="ABC1_TM_sf"/>
</dbReference>
<feature type="non-terminal residue" evidence="9">
    <location>
        <position position="638"/>
    </location>
</feature>
<comment type="caution">
    <text evidence="9">The sequence shown here is derived from an EMBL/GenBank/DDBJ whole genome shotgun (WGS) entry which is preliminary data.</text>
</comment>
<dbReference type="GO" id="GO:0016020">
    <property type="term" value="C:membrane"/>
    <property type="evidence" value="ECO:0007669"/>
    <property type="project" value="UniProtKB-SubCell"/>
</dbReference>
<evidence type="ECO:0000256" key="1">
    <source>
        <dbReference type="ARBA" id="ARBA00004141"/>
    </source>
</evidence>
<evidence type="ECO:0000256" key="2">
    <source>
        <dbReference type="ARBA" id="ARBA00022692"/>
    </source>
</evidence>
<dbReference type="GO" id="GO:0015421">
    <property type="term" value="F:ABC-type oligopeptide transporter activity"/>
    <property type="evidence" value="ECO:0007669"/>
    <property type="project" value="TreeGrafter"/>
</dbReference>
<proteinExistence type="predicted"/>
<keyword evidence="2" id="KW-0812">Transmembrane</keyword>
<dbReference type="PROSITE" id="PS50929">
    <property type="entry name" value="ABC_TM1F"/>
    <property type="match status" value="1"/>
</dbReference>